<gene>
    <name evidence="1" type="ORF">DFO70_102263</name>
</gene>
<evidence type="ECO:0000313" key="2">
    <source>
        <dbReference type="Proteomes" id="UP000252731"/>
    </source>
</evidence>
<proteinExistence type="predicted"/>
<dbReference type="Proteomes" id="UP000252731">
    <property type="component" value="Unassembled WGS sequence"/>
</dbReference>
<name>A0A366K2F6_CYTFI</name>
<sequence>MNIKKESPFLEDSFLRYIFDRGYSYLDWRARTHFLDSRIFCLKVPRLRTHFLGFILTLSEVAPSSDSFSQNLASSVRTCLDFGLNSSDLSLPCPKLLHLRTHSLGFVLHLLYSQFIFLLSLKYTVLRLHIRNPGLQQQCWDRIGPRLFCY</sequence>
<evidence type="ECO:0000313" key="1">
    <source>
        <dbReference type="EMBL" id="RBP95936.1"/>
    </source>
</evidence>
<dbReference type="AlphaFoldDB" id="A0A366K2F6"/>
<keyword evidence="2" id="KW-1185">Reference proteome</keyword>
<accession>A0A366K2F6</accession>
<protein>
    <submittedName>
        <fullName evidence="1">Uncharacterized protein</fullName>
    </submittedName>
</protein>
<reference evidence="1 2" key="1">
    <citation type="submission" date="2018-06" db="EMBL/GenBank/DDBJ databases">
        <title>Freshwater and sediment microbial communities from various areas in North America, analyzing microbe dynamics in response to fracking.</title>
        <authorList>
            <person name="Lamendella R."/>
        </authorList>
    </citation>
    <scope>NUCLEOTIDE SEQUENCE [LARGE SCALE GENOMIC DNA]</scope>
    <source>
        <strain evidence="1 2">14_TX</strain>
    </source>
</reference>
<comment type="caution">
    <text evidence="1">The sequence shown here is derived from an EMBL/GenBank/DDBJ whole genome shotgun (WGS) entry which is preliminary data.</text>
</comment>
<organism evidence="1 2">
    <name type="scientific">Cytobacillus firmus</name>
    <name type="common">Bacillus firmus</name>
    <dbReference type="NCBI Taxonomy" id="1399"/>
    <lineage>
        <taxon>Bacteria</taxon>
        <taxon>Bacillati</taxon>
        <taxon>Bacillota</taxon>
        <taxon>Bacilli</taxon>
        <taxon>Bacillales</taxon>
        <taxon>Bacillaceae</taxon>
        <taxon>Cytobacillus</taxon>
    </lineage>
</organism>
<dbReference type="EMBL" id="QNSF01000002">
    <property type="protein sequence ID" value="RBP95936.1"/>
    <property type="molecule type" value="Genomic_DNA"/>
</dbReference>